<comment type="caution">
    <text evidence="1">The sequence shown here is derived from an EMBL/GenBank/DDBJ whole genome shotgun (WGS) entry which is preliminary data.</text>
</comment>
<sequence>MVETGRGAVRRAASFPGEMADLRGHLAAATRLSPDDIATAQIPAVDGQAPARLPADVVLAIHRVRRAALRLMQEIDTRLDDAATR</sequence>
<organism evidence="1 2">
    <name type="scientific">Sphaerisporangium flaviroseum</name>
    <dbReference type="NCBI Taxonomy" id="509199"/>
    <lineage>
        <taxon>Bacteria</taxon>
        <taxon>Bacillati</taxon>
        <taxon>Actinomycetota</taxon>
        <taxon>Actinomycetes</taxon>
        <taxon>Streptosporangiales</taxon>
        <taxon>Streptosporangiaceae</taxon>
        <taxon>Sphaerisporangium</taxon>
    </lineage>
</organism>
<reference evidence="2" key="1">
    <citation type="journal article" date="2019" name="Int. J. Syst. Evol. Microbiol.">
        <title>The Global Catalogue of Microorganisms (GCM) 10K type strain sequencing project: providing services to taxonomists for standard genome sequencing and annotation.</title>
        <authorList>
            <consortium name="The Broad Institute Genomics Platform"/>
            <consortium name="The Broad Institute Genome Sequencing Center for Infectious Disease"/>
            <person name="Wu L."/>
            <person name="Ma J."/>
        </authorList>
    </citation>
    <scope>NUCLEOTIDE SEQUENCE [LARGE SCALE GENOMIC DNA]</scope>
    <source>
        <strain evidence="2">JCM 16908</strain>
    </source>
</reference>
<proteinExistence type="predicted"/>
<dbReference type="EMBL" id="BAAAZR010000054">
    <property type="protein sequence ID" value="GAA3843316.1"/>
    <property type="molecule type" value="Genomic_DNA"/>
</dbReference>
<keyword evidence="2" id="KW-1185">Reference proteome</keyword>
<name>A0ABP7JG86_9ACTN</name>
<evidence type="ECO:0000313" key="2">
    <source>
        <dbReference type="Proteomes" id="UP001500888"/>
    </source>
</evidence>
<accession>A0ABP7JG86</accession>
<dbReference type="Proteomes" id="UP001500888">
    <property type="component" value="Unassembled WGS sequence"/>
</dbReference>
<gene>
    <name evidence="1" type="ORF">GCM10022226_77890</name>
</gene>
<protein>
    <submittedName>
        <fullName evidence="1">Uncharacterized protein</fullName>
    </submittedName>
</protein>
<evidence type="ECO:0000313" key="1">
    <source>
        <dbReference type="EMBL" id="GAA3843316.1"/>
    </source>
</evidence>